<dbReference type="PANTHER" id="PTHR24321:SF8">
    <property type="entry name" value="ESTRADIOL 17-BETA-DEHYDROGENASE 8-RELATED"/>
    <property type="match status" value="1"/>
</dbReference>
<dbReference type="Gene3D" id="3.40.50.720">
    <property type="entry name" value="NAD(P)-binding Rossmann-like Domain"/>
    <property type="match status" value="2"/>
</dbReference>
<evidence type="ECO:0000313" key="5">
    <source>
        <dbReference type="Proteomes" id="UP000051487"/>
    </source>
</evidence>
<dbReference type="PRINTS" id="PR00081">
    <property type="entry name" value="GDHRDH"/>
</dbReference>
<dbReference type="InterPro" id="IPR002347">
    <property type="entry name" value="SDR_fam"/>
</dbReference>
<reference evidence="4 5" key="1">
    <citation type="submission" date="2015-11" db="EMBL/GenBank/DDBJ databases">
        <title>Aspergillus lentulus strain IFM 54703T.</title>
        <authorList>
            <person name="Kusuya Y."/>
            <person name="Sakai K."/>
            <person name="Kamei K."/>
            <person name="Takahashi H."/>
            <person name="Yaguchi T."/>
        </authorList>
    </citation>
    <scope>NUCLEOTIDE SEQUENCE [LARGE SCALE GENOMIC DNA]</scope>
    <source>
        <strain evidence="4 5">IFM 54703</strain>
    </source>
</reference>
<dbReference type="PRINTS" id="PR00080">
    <property type="entry name" value="SDRFAMILY"/>
</dbReference>
<keyword evidence="2" id="KW-0521">NADP</keyword>
<dbReference type="SUPFAM" id="SSF51735">
    <property type="entry name" value="NAD(P)-binding Rossmann-fold domains"/>
    <property type="match status" value="2"/>
</dbReference>
<gene>
    <name evidence="4" type="ORF">ALT_7314</name>
</gene>
<dbReference type="GO" id="GO:0016491">
    <property type="term" value="F:oxidoreductase activity"/>
    <property type="evidence" value="ECO:0007669"/>
    <property type="project" value="UniProtKB-KW"/>
</dbReference>
<evidence type="ECO:0000256" key="2">
    <source>
        <dbReference type="ARBA" id="ARBA00022857"/>
    </source>
</evidence>
<dbReference type="Pfam" id="PF00106">
    <property type="entry name" value="adh_short"/>
    <property type="match status" value="2"/>
</dbReference>
<dbReference type="GO" id="GO:0044550">
    <property type="term" value="P:secondary metabolite biosynthetic process"/>
    <property type="evidence" value="ECO:0007669"/>
    <property type="project" value="UniProtKB-ARBA"/>
</dbReference>
<sequence length="505" mass="54095">MQPSKFALITGLSSIILLTVLSLGIEVIATLLPHEDDEHLISKGVHVTRTDVTKDESVEELMKTVQQLSGGKLDILINNAGICYTMPATDTEVAEVEKMFKVNVFGPMRMVHYMHRFVIEAKGVIVNIGSIGGVCPYVYGASYNASKAALHHYGNTLRVEMRPFGYDTTFASSPRDTDPCSVRVVNIISGEVHTNILKNDHGRSLPDNSVYYPMNDAFQAHLYRKPGSGIGRDCALAFASEGARGVAFADINLTAALEAAEESKAQATNSAYRAIAVQVDVSSEESVQHMVDTTLKEFNRIDYGVNSAGLGIKQARPVSETCMAEFDNLMSVNVKGTMLCVRALSRAMKNQEERLVAGRTGPCSVGRGSIVNLASANSVVAFPEIVQYTAAKHAVLGITKTAGANSPDPKTAMQANPAQALDNAPHGIRVNAVCPSWVETPMIDKAFAGNPEIRLALSASIPAGRLARPEEVSNVVLFLSGPKSSYVTGVGWLVDGGTTLQMKHG</sequence>
<evidence type="ECO:0000256" key="3">
    <source>
        <dbReference type="ARBA" id="ARBA00023002"/>
    </source>
</evidence>
<comment type="caution">
    <text evidence="4">The sequence shown here is derived from an EMBL/GenBank/DDBJ whole genome shotgun (WGS) entry which is preliminary data.</text>
</comment>
<name>A0AAN4PNR8_ASPLE</name>
<dbReference type="Proteomes" id="UP000051487">
    <property type="component" value="Unassembled WGS sequence"/>
</dbReference>
<proteinExistence type="inferred from homology"/>
<dbReference type="InterPro" id="IPR036291">
    <property type="entry name" value="NAD(P)-bd_dom_sf"/>
</dbReference>
<evidence type="ECO:0000313" key="4">
    <source>
        <dbReference type="EMBL" id="GAQ09993.1"/>
    </source>
</evidence>
<accession>A0AAN4PNR8</accession>
<evidence type="ECO:0000256" key="1">
    <source>
        <dbReference type="ARBA" id="ARBA00006484"/>
    </source>
</evidence>
<dbReference type="InterPro" id="IPR020904">
    <property type="entry name" value="Sc_DH/Rdtase_CS"/>
</dbReference>
<dbReference type="EMBL" id="BCLY01000013">
    <property type="protein sequence ID" value="GAQ09993.1"/>
    <property type="molecule type" value="Genomic_DNA"/>
</dbReference>
<protein>
    <submittedName>
        <fullName evidence="4">NADPH-dependent 1-acyldihydroxyacetone phosphate reductase</fullName>
    </submittedName>
</protein>
<dbReference type="CDD" id="cd05233">
    <property type="entry name" value="SDR_c"/>
    <property type="match status" value="1"/>
</dbReference>
<keyword evidence="3" id="KW-0560">Oxidoreductase</keyword>
<dbReference type="PANTHER" id="PTHR24321">
    <property type="entry name" value="DEHYDROGENASES, SHORT CHAIN"/>
    <property type="match status" value="1"/>
</dbReference>
<dbReference type="PROSITE" id="PS00061">
    <property type="entry name" value="ADH_SHORT"/>
    <property type="match status" value="2"/>
</dbReference>
<dbReference type="AlphaFoldDB" id="A0AAN4PNR8"/>
<comment type="similarity">
    <text evidence="1">Belongs to the short-chain dehydrogenases/reductases (SDR) family.</text>
</comment>
<organism evidence="4 5">
    <name type="scientific">Aspergillus lentulus</name>
    <dbReference type="NCBI Taxonomy" id="293939"/>
    <lineage>
        <taxon>Eukaryota</taxon>
        <taxon>Fungi</taxon>
        <taxon>Dikarya</taxon>
        <taxon>Ascomycota</taxon>
        <taxon>Pezizomycotina</taxon>
        <taxon>Eurotiomycetes</taxon>
        <taxon>Eurotiomycetidae</taxon>
        <taxon>Eurotiales</taxon>
        <taxon>Aspergillaceae</taxon>
        <taxon>Aspergillus</taxon>
        <taxon>Aspergillus subgen. Fumigati</taxon>
    </lineage>
</organism>